<dbReference type="PROSITE" id="PS50889">
    <property type="entry name" value="S4"/>
    <property type="match status" value="1"/>
</dbReference>
<dbReference type="PANTHER" id="PTHR21600">
    <property type="entry name" value="MITOCHONDRIAL RNA PSEUDOURIDINE SYNTHASE"/>
    <property type="match status" value="1"/>
</dbReference>
<reference evidence="7 8" key="1">
    <citation type="submission" date="2013-12" db="EMBL/GenBank/DDBJ databases">
        <authorList>
            <person name="Stott M."/>
        </authorList>
    </citation>
    <scope>NUCLEOTIDE SEQUENCE [LARGE SCALE GENOMIC DNA]</scope>
    <source>
        <strain evidence="7 8">K22</strain>
    </source>
</reference>
<dbReference type="Gene3D" id="3.10.290.10">
    <property type="entry name" value="RNA-binding S4 domain"/>
    <property type="match status" value="1"/>
</dbReference>
<organism evidence="7 8">
    <name type="scientific">Pyrinomonas methylaliphatogenes</name>
    <dbReference type="NCBI Taxonomy" id="454194"/>
    <lineage>
        <taxon>Bacteria</taxon>
        <taxon>Pseudomonadati</taxon>
        <taxon>Acidobacteriota</taxon>
        <taxon>Blastocatellia</taxon>
        <taxon>Blastocatellales</taxon>
        <taxon>Pyrinomonadaceae</taxon>
        <taxon>Pyrinomonas</taxon>
    </lineage>
</organism>
<gene>
    <name evidence="7" type="ORF">PYK22_01018</name>
</gene>
<dbReference type="InterPro" id="IPR006224">
    <property type="entry name" value="PsdUridine_synth_RluA-like_CS"/>
</dbReference>
<feature type="active site" evidence="3">
    <location>
        <position position="169"/>
    </location>
</feature>
<name>A0A0B6WV98_9BACT</name>
<dbReference type="GO" id="GO:0009982">
    <property type="term" value="F:pseudouridine synthase activity"/>
    <property type="evidence" value="ECO:0007669"/>
    <property type="project" value="InterPro"/>
</dbReference>
<feature type="domain" description="Pseudouridine synthase RsuA/RluA-like" evidence="6">
    <location>
        <begin position="104"/>
        <end position="273"/>
    </location>
</feature>
<sequence length="327" mass="36865">MVMMRMEVEADRVRRVESTLQFEVGPESARQRLDDFLAAHIGWLSRLRIAKLIAEGKCFVNDEPGNAGRRLRVGDRVWVEPGEFVPNAMTPEPIPLEIVYEDSDLLVVNKPSGMLVHPTRNVKRGTLANALTYYLNRDLFATAGQSEASRSAGDESPALIRPGIVHRLDRATSGLMVVAKNQRALSVLSRQFQRRLVEKSYLAIVHGRVAEDELAIRAPIGRDPEARPKWRVMEGGKESETRLRVLERRERRTLVELQPLTGRTNQLRIHCAHIGHPIVGDDWHGAEDHSTRLCLHAARLSFRHPSSGEMMRFSTALPAEMARSLDD</sequence>
<evidence type="ECO:0000313" key="8">
    <source>
        <dbReference type="Proteomes" id="UP000031518"/>
    </source>
</evidence>
<dbReference type="GO" id="GO:0140098">
    <property type="term" value="F:catalytic activity, acting on RNA"/>
    <property type="evidence" value="ECO:0007669"/>
    <property type="project" value="UniProtKB-ARBA"/>
</dbReference>
<dbReference type="Proteomes" id="UP000031518">
    <property type="component" value="Unassembled WGS sequence"/>
</dbReference>
<dbReference type="SUPFAM" id="SSF55174">
    <property type="entry name" value="Alpha-L RNA-binding motif"/>
    <property type="match status" value="1"/>
</dbReference>
<dbReference type="Gene3D" id="3.30.2350.10">
    <property type="entry name" value="Pseudouridine synthase"/>
    <property type="match status" value="1"/>
</dbReference>
<dbReference type="AlphaFoldDB" id="A0A0B6WV98"/>
<protein>
    <recommendedName>
        <fullName evidence="5">Pseudouridine synthase</fullName>
        <ecNumber evidence="5">5.4.99.-</ecNumber>
    </recommendedName>
</protein>
<accession>A0A0B6WV98</accession>
<dbReference type="GO" id="GO:0003723">
    <property type="term" value="F:RNA binding"/>
    <property type="evidence" value="ECO:0007669"/>
    <property type="project" value="UniProtKB-KW"/>
</dbReference>
<dbReference type="InterPro" id="IPR006225">
    <property type="entry name" value="PsdUridine_synth_RluC/D"/>
</dbReference>
<dbReference type="InterPro" id="IPR006145">
    <property type="entry name" value="PsdUridine_synth_RsuA/RluA"/>
</dbReference>
<dbReference type="GO" id="GO:0000455">
    <property type="term" value="P:enzyme-directed rRNA pseudouridine synthesis"/>
    <property type="evidence" value="ECO:0007669"/>
    <property type="project" value="TreeGrafter"/>
</dbReference>
<dbReference type="RefSeq" id="WP_083437621.1">
    <property type="nucleotide sequence ID" value="NZ_CBXV010000004.1"/>
</dbReference>
<dbReference type="OrthoDB" id="9807829at2"/>
<evidence type="ECO:0000256" key="5">
    <source>
        <dbReference type="RuleBase" id="RU362028"/>
    </source>
</evidence>
<dbReference type="NCBIfam" id="TIGR00005">
    <property type="entry name" value="rluA_subfam"/>
    <property type="match status" value="1"/>
</dbReference>
<keyword evidence="8" id="KW-1185">Reference proteome</keyword>
<evidence type="ECO:0000256" key="1">
    <source>
        <dbReference type="ARBA" id="ARBA00010876"/>
    </source>
</evidence>
<dbReference type="InterPro" id="IPR020103">
    <property type="entry name" value="PsdUridine_synth_cat_dom_sf"/>
</dbReference>
<proteinExistence type="inferred from homology"/>
<evidence type="ECO:0000313" key="7">
    <source>
        <dbReference type="EMBL" id="CDM65021.1"/>
    </source>
</evidence>
<evidence type="ECO:0000256" key="2">
    <source>
        <dbReference type="ARBA" id="ARBA00023235"/>
    </source>
</evidence>
<dbReference type="SUPFAM" id="SSF55120">
    <property type="entry name" value="Pseudouridine synthase"/>
    <property type="match status" value="1"/>
</dbReference>
<dbReference type="STRING" id="454194.PYK22_01018"/>
<comment type="similarity">
    <text evidence="1 5">Belongs to the pseudouridine synthase RluA family.</text>
</comment>
<dbReference type="PROSITE" id="PS01129">
    <property type="entry name" value="PSI_RLU"/>
    <property type="match status" value="1"/>
</dbReference>
<dbReference type="EC" id="5.4.99.-" evidence="5"/>
<evidence type="ECO:0000259" key="6">
    <source>
        <dbReference type="Pfam" id="PF00849"/>
    </source>
</evidence>
<dbReference type="CDD" id="cd02869">
    <property type="entry name" value="PseudoU_synth_RluA_like"/>
    <property type="match status" value="1"/>
</dbReference>
<dbReference type="InterPro" id="IPR050188">
    <property type="entry name" value="RluA_PseudoU_synthase"/>
</dbReference>
<keyword evidence="2 5" id="KW-0413">Isomerase</keyword>
<dbReference type="CDD" id="cd00165">
    <property type="entry name" value="S4"/>
    <property type="match status" value="1"/>
</dbReference>
<reference evidence="7 8" key="2">
    <citation type="submission" date="2015-01" db="EMBL/GenBank/DDBJ databases">
        <title>Complete genome sequence of Pyrinomonas methylaliphatogenes type strain K22T.</title>
        <authorList>
            <person name="Lee K.C.Y."/>
            <person name="Power J.F."/>
            <person name="Dunfield P.F."/>
            <person name="Morgan X.C."/>
            <person name="Huttenhower C."/>
            <person name="Stott M.B."/>
        </authorList>
    </citation>
    <scope>NUCLEOTIDE SEQUENCE [LARGE SCALE GENOMIC DNA]</scope>
    <source>
        <strain evidence="7 8">K22</strain>
    </source>
</reference>
<dbReference type="Pfam" id="PF00849">
    <property type="entry name" value="PseudoU_synth_2"/>
    <property type="match status" value="1"/>
</dbReference>
<keyword evidence="4" id="KW-0694">RNA-binding</keyword>
<comment type="function">
    <text evidence="5">Responsible for synthesis of pseudouridine from uracil.</text>
</comment>
<dbReference type="EMBL" id="CBXV010000004">
    <property type="protein sequence ID" value="CDM65021.1"/>
    <property type="molecule type" value="Genomic_DNA"/>
</dbReference>
<evidence type="ECO:0000256" key="3">
    <source>
        <dbReference type="PIRSR" id="PIRSR606225-1"/>
    </source>
</evidence>
<dbReference type="PANTHER" id="PTHR21600:SF87">
    <property type="entry name" value="RNA PSEUDOURIDYLATE SYNTHASE DOMAIN-CONTAINING PROTEIN 1"/>
    <property type="match status" value="1"/>
</dbReference>
<dbReference type="InterPro" id="IPR036986">
    <property type="entry name" value="S4_RNA-bd_sf"/>
</dbReference>
<evidence type="ECO:0000256" key="4">
    <source>
        <dbReference type="PROSITE-ProRule" id="PRU00182"/>
    </source>
</evidence>
<comment type="catalytic activity">
    <reaction evidence="5">
        <text>a uridine in RNA = a pseudouridine in RNA</text>
        <dbReference type="Rhea" id="RHEA:48348"/>
        <dbReference type="Rhea" id="RHEA-COMP:12068"/>
        <dbReference type="Rhea" id="RHEA-COMP:12069"/>
        <dbReference type="ChEBI" id="CHEBI:65314"/>
        <dbReference type="ChEBI" id="CHEBI:65315"/>
    </reaction>
</comment>